<dbReference type="GO" id="GO:0033235">
    <property type="term" value="P:positive regulation of protein sumoylation"/>
    <property type="evidence" value="ECO:0007669"/>
    <property type="project" value="InterPro"/>
</dbReference>
<feature type="non-terminal residue" evidence="3">
    <location>
        <position position="1"/>
    </location>
</feature>
<gene>
    <name evidence="3" type="primary">ORF45283</name>
</gene>
<accession>A0A0B6Z3M2</accession>
<keyword evidence="2" id="KW-0963">Cytoplasm</keyword>
<dbReference type="InterPro" id="IPR038840">
    <property type="entry name" value="RWDD3"/>
</dbReference>
<evidence type="ECO:0000256" key="2">
    <source>
        <dbReference type="ARBA" id="ARBA00022490"/>
    </source>
</evidence>
<dbReference type="AlphaFoldDB" id="A0A0B6Z3M2"/>
<reference evidence="3" key="1">
    <citation type="submission" date="2014-12" db="EMBL/GenBank/DDBJ databases">
        <title>Insight into the proteome of Arion vulgaris.</title>
        <authorList>
            <person name="Aradska J."/>
            <person name="Bulat T."/>
            <person name="Smidak R."/>
            <person name="Sarate P."/>
            <person name="Gangsoo J."/>
            <person name="Sialana F."/>
            <person name="Bilban M."/>
            <person name="Lubec G."/>
        </authorList>
    </citation>
    <scope>NUCLEOTIDE SEQUENCE</scope>
    <source>
        <tissue evidence="3">Skin</tissue>
    </source>
</reference>
<organism evidence="3">
    <name type="scientific">Arion vulgaris</name>
    <dbReference type="NCBI Taxonomy" id="1028688"/>
    <lineage>
        <taxon>Eukaryota</taxon>
        <taxon>Metazoa</taxon>
        <taxon>Spiralia</taxon>
        <taxon>Lophotrochozoa</taxon>
        <taxon>Mollusca</taxon>
        <taxon>Gastropoda</taxon>
        <taxon>Heterobranchia</taxon>
        <taxon>Euthyneura</taxon>
        <taxon>Panpulmonata</taxon>
        <taxon>Eupulmonata</taxon>
        <taxon>Stylommatophora</taxon>
        <taxon>Helicina</taxon>
        <taxon>Arionoidea</taxon>
        <taxon>Arionidae</taxon>
        <taxon>Arion</taxon>
    </lineage>
</organism>
<name>A0A0B6Z3M2_9EUPU</name>
<sequence length="99" mass="11250">ILLQGSSKSVKEYIVRNRSNIVDIDSKGRACKERMLTILCEVRGESHIRLSEFQVLELPTAESILTFLQTLSMEELYFNYVSPLVGGPFTKKCASEHQK</sequence>
<dbReference type="PANTHER" id="PTHR15628:SF1">
    <property type="entry name" value="RWD DOMAIN-CONTAINING PROTEIN 3"/>
    <property type="match status" value="1"/>
</dbReference>
<comment type="subcellular location">
    <subcellularLocation>
        <location evidence="1">Cytoplasm</location>
    </subcellularLocation>
</comment>
<dbReference type="GO" id="GO:1902073">
    <property type="term" value="P:positive regulation of hypoxia-inducible factor-1alpha signaling pathway"/>
    <property type="evidence" value="ECO:0007669"/>
    <property type="project" value="InterPro"/>
</dbReference>
<dbReference type="GO" id="GO:0005737">
    <property type="term" value="C:cytoplasm"/>
    <property type="evidence" value="ECO:0007669"/>
    <property type="project" value="UniProtKB-SubCell"/>
</dbReference>
<dbReference type="EMBL" id="HACG01015616">
    <property type="protein sequence ID" value="CEK62481.1"/>
    <property type="molecule type" value="Transcribed_RNA"/>
</dbReference>
<dbReference type="PANTHER" id="PTHR15628">
    <property type="entry name" value="RWD DOMAIN-CONTAINING PROTEIN 3"/>
    <property type="match status" value="1"/>
</dbReference>
<evidence type="ECO:0000313" key="3">
    <source>
        <dbReference type="EMBL" id="CEK62481.1"/>
    </source>
</evidence>
<evidence type="ECO:0000256" key="1">
    <source>
        <dbReference type="ARBA" id="ARBA00004496"/>
    </source>
</evidence>
<proteinExistence type="predicted"/>
<protein>
    <submittedName>
        <fullName evidence="3">Uncharacterized protein</fullName>
    </submittedName>
</protein>